<evidence type="ECO:0000256" key="5">
    <source>
        <dbReference type="SAM" id="MobiDB-lite"/>
    </source>
</evidence>
<comment type="caution">
    <text evidence="7">The sequence shown here is derived from an EMBL/GenBank/DDBJ whole genome shotgun (WGS) entry which is preliminary data.</text>
</comment>
<keyword evidence="3" id="KW-0862">Zinc</keyword>
<keyword evidence="4" id="KW-0175">Coiled coil</keyword>
<dbReference type="InterPro" id="IPR001841">
    <property type="entry name" value="Znf_RING"/>
</dbReference>
<dbReference type="GO" id="GO:0008270">
    <property type="term" value="F:zinc ion binding"/>
    <property type="evidence" value="ECO:0007669"/>
    <property type="project" value="UniProtKB-KW"/>
</dbReference>
<dbReference type="SUPFAM" id="SSF58113">
    <property type="entry name" value="Apolipoprotein A-I"/>
    <property type="match status" value="1"/>
</dbReference>
<dbReference type="InterPro" id="IPR013083">
    <property type="entry name" value="Znf_RING/FYVE/PHD"/>
</dbReference>
<name>A0A8J6AV34_9EUKA</name>
<accession>A0A8J6AV34</accession>
<dbReference type="PROSITE" id="PS00518">
    <property type="entry name" value="ZF_RING_1"/>
    <property type="match status" value="1"/>
</dbReference>
<dbReference type="Gene3D" id="3.30.40.10">
    <property type="entry name" value="Zinc/RING finger domain, C3HC4 (zinc finger)"/>
    <property type="match status" value="1"/>
</dbReference>
<protein>
    <recommendedName>
        <fullName evidence="6">ZZ-type domain-containing protein</fullName>
    </recommendedName>
</protein>
<organism evidence="7 8">
    <name type="scientific">Carpediemonas membranifera</name>
    <dbReference type="NCBI Taxonomy" id="201153"/>
    <lineage>
        <taxon>Eukaryota</taxon>
        <taxon>Metamonada</taxon>
        <taxon>Carpediemonas-like organisms</taxon>
        <taxon>Carpediemonas</taxon>
    </lineage>
</organism>
<feature type="coiled-coil region" evidence="4">
    <location>
        <begin position="532"/>
        <end position="559"/>
    </location>
</feature>
<dbReference type="Gene3D" id="3.30.160.60">
    <property type="entry name" value="Classic Zinc Finger"/>
    <property type="match status" value="1"/>
</dbReference>
<keyword evidence="1" id="KW-0479">Metal-binding</keyword>
<feature type="region of interest" description="Disordered" evidence="5">
    <location>
        <begin position="136"/>
        <end position="169"/>
    </location>
</feature>
<dbReference type="EMBL" id="JAHDYR010000025">
    <property type="protein sequence ID" value="KAG9393245.1"/>
    <property type="molecule type" value="Genomic_DNA"/>
</dbReference>
<dbReference type="InterPro" id="IPR000433">
    <property type="entry name" value="Znf_ZZ"/>
</dbReference>
<gene>
    <name evidence="7" type="ORF">J8273_3378</name>
</gene>
<keyword evidence="2" id="KW-0863">Zinc-finger</keyword>
<dbReference type="InterPro" id="IPR047153">
    <property type="entry name" value="TRIM45/56/19-like"/>
</dbReference>
<dbReference type="PROSITE" id="PS01357">
    <property type="entry name" value="ZF_ZZ_1"/>
    <property type="match status" value="1"/>
</dbReference>
<evidence type="ECO:0000256" key="3">
    <source>
        <dbReference type="ARBA" id="ARBA00022833"/>
    </source>
</evidence>
<proteinExistence type="predicted"/>
<dbReference type="SMART" id="SM00336">
    <property type="entry name" value="BBOX"/>
    <property type="match status" value="1"/>
</dbReference>
<feature type="domain" description="ZZ-type" evidence="6">
    <location>
        <begin position="204"/>
        <end position="228"/>
    </location>
</feature>
<dbReference type="PANTHER" id="PTHR25462">
    <property type="entry name" value="BONUS, ISOFORM C-RELATED"/>
    <property type="match status" value="1"/>
</dbReference>
<dbReference type="AlphaFoldDB" id="A0A8J6AV34"/>
<dbReference type="InterPro" id="IPR000315">
    <property type="entry name" value="Znf_B-box"/>
</dbReference>
<dbReference type="Proteomes" id="UP000717585">
    <property type="component" value="Unassembled WGS sequence"/>
</dbReference>
<reference evidence="7" key="1">
    <citation type="submission" date="2021-05" db="EMBL/GenBank/DDBJ databases">
        <title>A free-living protist that lacks canonical eukaryotic 1 DNA replication and segregation systems.</title>
        <authorList>
            <person name="Salas-Leiva D.E."/>
            <person name="Tromer E.C."/>
            <person name="Curtis B.A."/>
            <person name="Jerlstrom-Hultqvist J."/>
            <person name="Kolisko M."/>
            <person name="Yi Z."/>
            <person name="Salas-Leiva J.S."/>
            <person name="Gallot-Lavallee L."/>
            <person name="Kops G.J.P.L."/>
            <person name="Archibald J.M."/>
            <person name="Simpson A.G.B."/>
            <person name="Roger A.J."/>
        </authorList>
    </citation>
    <scope>NUCLEOTIDE SEQUENCE</scope>
    <source>
        <strain evidence="7">BICM</strain>
    </source>
</reference>
<evidence type="ECO:0000259" key="6">
    <source>
        <dbReference type="PROSITE" id="PS01357"/>
    </source>
</evidence>
<dbReference type="InterPro" id="IPR017907">
    <property type="entry name" value="Znf_RING_CS"/>
</dbReference>
<evidence type="ECO:0000256" key="1">
    <source>
        <dbReference type="ARBA" id="ARBA00022723"/>
    </source>
</evidence>
<dbReference type="SUPFAM" id="SSF57850">
    <property type="entry name" value="RING/U-box"/>
    <property type="match status" value="1"/>
</dbReference>
<evidence type="ECO:0000256" key="2">
    <source>
        <dbReference type="ARBA" id="ARBA00022771"/>
    </source>
</evidence>
<dbReference type="SMART" id="SM00184">
    <property type="entry name" value="RING"/>
    <property type="match status" value="1"/>
</dbReference>
<dbReference type="PANTHER" id="PTHR25462:SF296">
    <property type="entry name" value="MEIOTIC P26, ISOFORM F"/>
    <property type="match status" value="1"/>
</dbReference>
<keyword evidence="8" id="KW-1185">Reference proteome</keyword>
<feature type="coiled-coil region" evidence="4">
    <location>
        <begin position="370"/>
        <end position="404"/>
    </location>
</feature>
<sequence>MSGYSSPLLVSPHMSIRRDGFHVQKSTLSVSSPQRSTSNVPRPFVESSKSRWVQTTFNNTAEQVAKDLDERLYCSSCYRFMKHPHVLECGHIICRRCVETLRADLQNEEIHVRGTGRSAADLILATPATVGPMTFSSLTTPGTMRPANQGPYGSTPRLPDTPMSFSEVDSEGGDDHALCCPVCHKISAVAAARTMASLFPDILCAECQDSVRRFRCEQCGGISLCADCDRAIHSHASLSGHIRIPIMPEGRPCVEHPLMCAHHPQAAATMFELLTKTPLCTACAGVPSMKARQVVPIDQAHPKLVKAMEKTMAQVDEWRERASSQLRATGPFEAMNDQHMEDAVNSLLTARDSLHATIDSHFDQIHRHLIALHEERKQYYSTEIEDLREALAASSEAVISAKKQLHHRAMPEVISMQGYLADRIATTAALLEEHSRKFRPSRPTAMPALYTPAGLVQLIENIGLDPSDVIKEPGHHALPAYERERRERAAQDYEAAAIQHSQLLREHEESAQKAYLVEKAQAINDAKARVRKSALQAAAEDEQRTIDRANSMYMRWQERQSKLGLPGASRSVSDVKGCIYCRSCHAQLAHEAPCLQGIPRTRGHIGLDISKIDAGATLTEEGADDNMTVRCTQCHADVGRHAYETGSTGFMRGLVYLNPVAIVEAWAR</sequence>
<evidence type="ECO:0000313" key="8">
    <source>
        <dbReference type="Proteomes" id="UP000717585"/>
    </source>
</evidence>
<evidence type="ECO:0000256" key="4">
    <source>
        <dbReference type="SAM" id="Coils"/>
    </source>
</evidence>
<evidence type="ECO:0000313" key="7">
    <source>
        <dbReference type="EMBL" id="KAG9393245.1"/>
    </source>
</evidence>